<proteinExistence type="predicted"/>
<accession>A0A6J7GU43</accession>
<protein>
    <submittedName>
        <fullName evidence="1">Unannotated protein</fullName>
    </submittedName>
</protein>
<reference evidence="1" key="1">
    <citation type="submission" date="2020-05" db="EMBL/GenBank/DDBJ databases">
        <authorList>
            <person name="Chiriac C."/>
            <person name="Salcher M."/>
            <person name="Ghai R."/>
            <person name="Kavagutti S V."/>
        </authorList>
    </citation>
    <scope>NUCLEOTIDE SEQUENCE</scope>
</reference>
<evidence type="ECO:0000313" key="1">
    <source>
        <dbReference type="EMBL" id="CAB4908195.1"/>
    </source>
</evidence>
<sequence>MSLSLPAALVESFVGGLLGGIDVSGGPTSEQLKVLEALVQEVWDQPALNLATIERLSASALAHHLNDANQRELFHEIHLTLEACRHPQTQEQVTAVQEYADALNVDGEDLAIFRDLVTKGVQDAADDYSRFLQANLDARIEPSLVTVPTDPLHPESLLAQKLQAFSEFGPGTLGRAYLDFYRHFQIQLPGSEISTNNHFFLAHDMTHTIAGIATTIPGEVALSAFQFAMNNNQVNRAALLASLVAHEAGFGHPDHLQQADTAVLASAGAALLLGQELKRGGFCTGDFSLVDHFELAPLLLSDVRAQFGVRAPVHANDGHHFMWL</sequence>
<gene>
    <name evidence="1" type="ORF">UFOPK3495_01401</name>
</gene>
<organism evidence="1">
    <name type="scientific">freshwater metagenome</name>
    <dbReference type="NCBI Taxonomy" id="449393"/>
    <lineage>
        <taxon>unclassified sequences</taxon>
        <taxon>metagenomes</taxon>
        <taxon>ecological metagenomes</taxon>
    </lineage>
</organism>
<dbReference type="AlphaFoldDB" id="A0A6J7GU43"/>
<name>A0A6J7GU43_9ZZZZ</name>
<dbReference type="EMBL" id="CAFBMC010000095">
    <property type="protein sequence ID" value="CAB4908195.1"/>
    <property type="molecule type" value="Genomic_DNA"/>
</dbReference>